<accession>A0ABR8PYZ3</accession>
<evidence type="ECO:0000256" key="2">
    <source>
        <dbReference type="ARBA" id="ARBA00022475"/>
    </source>
</evidence>
<dbReference type="EMBL" id="JACSRA010000044">
    <property type="protein sequence ID" value="MBD7913329.1"/>
    <property type="molecule type" value="Genomic_DNA"/>
</dbReference>
<evidence type="ECO:0000313" key="7">
    <source>
        <dbReference type="EMBL" id="MBD7913329.1"/>
    </source>
</evidence>
<feature type="transmembrane region" description="Helical" evidence="6">
    <location>
        <begin position="52"/>
        <end position="70"/>
    </location>
</feature>
<dbReference type="Pfam" id="PF02653">
    <property type="entry name" value="BPD_transp_2"/>
    <property type="match status" value="1"/>
</dbReference>
<comment type="subcellular location">
    <subcellularLocation>
        <location evidence="1">Cell membrane</location>
        <topology evidence="1">Multi-pass membrane protein</topology>
    </subcellularLocation>
</comment>
<dbReference type="Proteomes" id="UP000627781">
    <property type="component" value="Unassembled WGS sequence"/>
</dbReference>
<evidence type="ECO:0000256" key="1">
    <source>
        <dbReference type="ARBA" id="ARBA00004651"/>
    </source>
</evidence>
<gene>
    <name evidence="7" type="ORF">H9661_18400</name>
</gene>
<name>A0ABR8PYZ3_9CLOT</name>
<dbReference type="RefSeq" id="WP_191770246.1">
    <property type="nucleotide sequence ID" value="NZ_JACSRA010000044.1"/>
</dbReference>
<sequence length="357" mass="38236">MMKNNSLKSVLAVILGLIAGALLMVAMGHNPIEGYMYLTQGGLMTTERIANTIATSTPLILTGLSLAFAFRTGLFNIGAPGQMLFGGFCATAVALTFTNLPRPILLLFIVLSGLIGGALCAALVGLLKAKFNVHEVVGSIMLNWIIYWIVYYVIPAYFKADSIETESRQITDVASLKTPWLTQLFNGSFINYGILIAIIAVVLVWFILDKTVLGYQLKAVGFNKFSAEYAGISVNKNIIVSMGIAGALSGLAGVAQYVGNATCIQIGVMPDQGFDGIAVALLGGSSPFGVLIAALFFGLLYAGKGFMTTMASIPPEIADTIMATIIYFAATSMIMDKVIRKFKKRKKEVHIDVKEEK</sequence>
<dbReference type="PANTHER" id="PTHR47089:SF1">
    <property type="entry name" value="GUANOSINE ABC TRANSPORTER PERMEASE PROTEIN NUPP"/>
    <property type="match status" value="1"/>
</dbReference>
<evidence type="ECO:0000256" key="3">
    <source>
        <dbReference type="ARBA" id="ARBA00022692"/>
    </source>
</evidence>
<keyword evidence="3 6" id="KW-0812">Transmembrane</keyword>
<protein>
    <submittedName>
        <fullName evidence="7">ABC transporter permease</fullName>
    </submittedName>
</protein>
<organism evidence="7 8">
    <name type="scientific">Clostridium cibarium</name>
    <dbReference type="NCBI Taxonomy" id="2762247"/>
    <lineage>
        <taxon>Bacteria</taxon>
        <taxon>Bacillati</taxon>
        <taxon>Bacillota</taxon>
        <taxon>Clostridia</taxon>
        <taxon>Eubacteriales</taxon>
        <taxon>Clostridiaceae</taxon>
        <taxon>Clostridium</taxon>
    </lineage>
</organism>
<evidence type="ECO:0000256" key="5">
    <source>
        <dbReference type="ARBA" id="ARBA00023136"/>
    </source>
</evidence>
<feature type="transmembrane region" description="Helical" evidence="6">
    <location>
        <begin position="104"/>
        <end position="124"/>
    </location>
</feature>
<feature type="transmembrane region" description="Helical" evidence="6">
    <location>
        <begin position="77"/>
        <end position="98"/>
    </location>
</feature>
<feature type="transmembrane region" description="Helical" evidence="6">
    <location>
        <begin position="136"/>
        <end position="154"/>
    </location>
</feature>
<comment type="caution">
    <text evidence="7">The sequence shown here is derived from an EMBL/GenBank/DDBJ whole genome shotgun (WGS) entry which is preliminary data.</text>
</comment>
<evidence type="ECO:0000313" key="8">
    <source>
        <dbReference type="Proteomes" id="UP000627781"/>
    </source>
</evidence>
<reference evidence="7 8" key="1">
    <citation type="submission" date="2020-08" db="EMBL/GenBank/DDBJ databases">
        <title>A Genomic Blueprint of the Chicken Gut Microbiome.</title>
        <authorList>
            <person name="Gilroy R."/>
            <person name="Ravi A."/>
            <person name="Getino M."/>
            <person name="Pursley I."/>
            <person name="Horton D.L."/>
            <person name="Alikhan N.-F."/>
            <person name="Baker D."/>
            <person name="Gharbi K."/>
            <person name="Hall N."/>
            <person name="Watson M."/>
            <person name="Adriaenssens E.M."/>
            <person name="Foster-Nyarko E."/>
            <person name="Jarju S."/>
            <person name="Secka A."/>
            <person name="Antonio M."/>
            <person name="Oren A."/>
            <person name="Chaudhuri R."/>
            <person name="La Ragione R.M."/>
            <person name="Hildebrand F."/>
            <person name="Pallen M.J."/>
        </authorList>
    </citation>
    <scope>NUCLEOTIDE SEQUENCE [LARGE SCALE GENOMIC DNA]</scope>
    <source>
        <strain evidence="7 8">Sa3CVN1</strain>
    </source>
</reference>
<proteinExistence type="predicted"/>
<keyword evidence="8" id="KW-1185">Reference proteome</keyword>
<keyword evidence="4 6" id="KW-1133">Transmembrane helix</keyword>
<evidence type="ECO:0000256" key="6">
    <source>
        <dbReference type="SAM" id="Phobius"/>
    </source>
</evidence>
<keyword evidence="5 6" id="KW-0472">Membrane</keyword>
<feature type="transmembrane region" description="Helical" evidence="6">
    <location>
        <begin position="189"/>
        <end position="208"/>
    </location>
</feature>
<dbReference type="PANTHER" id="PTHR47089">
    <property type="entry name" value="ABC TRANSPORTER, PERMEASE PROTEIN"/>
    <property type="match status" value="1"/>
</dbReference>
<keyword evidence="2" id="KW-1003">Cell membrane</keyword>
<feature type="transmembrane region" description="Helical" evidence="6">
    <location>
        <begin position="277"/>
        <end position="301"/>
    </location>
</feature>
<dbReference type="InterPro" id="IPR001851">
    <property type="entry name" value="ABC_transp_permease"/>
</dbReference>
<dbReference type="CDD" id="cd06580">
    <property type="entry name" value="TM_PBP1_transp_TpRbsC_like"/>
    <property type="match status" value="1"/>
</dbReference>
<evidence type="ECO:0000256" key="4">
    <source>
        <dbReference type="ARBA" id="ARBA00022989"/>
    </source>
</evidence>